<keyword evidence="5" id="KW-0227">DNA damage</keyword>
<evidence type="ECO:0000256" key="9">
    <source>
        <dbReference type="SAM" id="Phobius"/>
    </source>
</evidence>
<feature type="transmembrane region" description="Helical" evidence="9">
    <location>
        <begin position="58"/>
        <end position="83"/>
    </location>
</feature>
<dbReference type="InterPro" id="IPR005135">
    <property type="entry name" value="Endo/exonuclease/phosphatase"/>
</dbReference>
<dbReference type="Proteomes" id="UP000070093">
    <property type="component" value="Unassembled WGS sequence"/>
</dbReference>
<keyword evidence="7" id="KW-0460">Magnesium</keyword>
<keyword evidence="8" id="KW-0234">DNA repair</keyword>
<keyword evidence="9" id="KW-1133">Transmembrane helix</keyword>
<protein>
    <submittedName>
        <fullName evidence="11">Endonuclease/exonuclease/phosphatase family protein</fullName>
    </submittedName>
</protein>
<accession>A0A137SX24</accession>
<dbReference type="eggNOG" id="COG3568">
    <property type="taxonomic scope" value="Bacteria"/>
</dbReference>
<proteinExistence type="predicted"/>
<dbReference type="GO" id="GO:0004527">
    <property type="term" value="F:exonuclease activity"/>
    <property type="evidence" value="ECO:0007669"/>
    <property type="project" value="UniProtKB-KW"/>
</dbReference>
<dbReference type="EMBL" id="LTAG01000057">
    <property type="protein sequence ID" value="KXO16972.1"/>
    <property type="molecule type" value="Genomic_DNA"/>
</dbReference>
<dbReference type="Gene3D" id="3.60.10.10">
    <property type="entry name" value="Endonuclease/exonuclease/phosphatase"/>
    <property type="match status" value="1"/>
</dbReference>
<evidence type="ECO:0000256" key="4">
    <source>
        <dbReference type="ARBA" id="ARBA00022723"/>
    </source>
</evidence>
<dbReference type="InterPro" id="IPR020847">
    <property type="entry name" value="AP_endonuclease_F1_BS"/>
</dbReference>
<keyword evidence="6" id="KW-0378">Hydrolase</keyword>
<evidence type="ECO:0000256" key="1">
    <source>
        <dbReference type="ARBA" id="ARBA00001936"/>
    </source>
</evidence>
<organism evidence="11 12">
    <name type="scientific">Prevotella bivia</name>
    <dbReference type="NCBI Taxonomy" id="28125"/>
    <lineage>
        <taxon>Bacteria</taxon>
        <taxon>Pseudomonadati</taxon>
        <taxon>Bacteroidota</taxon>
        <taxon>Bacteroidia</taxon>
        <taxon>Bacteroidales</taxon>
        <taxon>Prevotellaceae</taxon>
        <taxon>Prevotella</taxon>
    </lineage>
</organism>
<feature type="transmembrane region" description="Helical" evidence="9">
    <location>
        <begin position="26"/>
        <end position="46"/>
    </location>
</feature>
<evidence type="ECO:0000256" key="3">
    <source>
        <dbReference type="ARBA" id="ARBA00022722"/>
    </source>
</evidence>
<dbReference type="SUPFAM" id="SSF56219">
    <property type="entry name" value="DNase I-like"/>
    <property type="match status" value="1"/>
</dbReference>
<keyword evidence="11" id="KW-0269">Exonuclease</keyword>
<keyword evidence="9" id="KW-0812">Transmembrane</keyword>
<keyword evidence="4" id="KW-0479">Metal-binding</keyword>
<keyword evidence="11" id="KW-0255">Endonuclease</keyword>
<dbReference type="PATRIC" id="fig|28125.4.peg.1287"/>
<dbReference type="GO" id="GO:0006281">
    <property type="term" value="P:DNA repair"/>
    <property type="evidence" value="ECO:0007669"/>
    <property type="project" value="UniProtKB-KW"/>
</dbReference>
<dbReference type="GO" id="GO:0003677">
    <property type="term" value="F:DNA binding"/>
    <property type="evidence" value="ECO:0007669"/>
    <property type="project" value="InterPro"/>
</dbReference>
<dbReference type="PROSITE" id="PS00726">
    <property type="entry name" value="AP_NUCLEASE_F1_1"/>
    <property type="match status" value="1"/>
</dbReference>
<evidence type="ECO:0000256" key="5">
    <source>
        <dbReference type="ARBA" id="ARBA00022763"/>
    </source>
</evidence>
<dbReference type="CDD" id="cd09084">
    <property type="entry name" value="EEP-2"/>
    <property type="match status" value="1"/>
</dbReference>
<dbReference type="PANTHER" id="PTHR15822:SF4">
    <property type="entry name" value="TYROSYL-DNA PHOSPHODIESTERASE 2"/>
    <property type="match status" value="1"/>
</dbReference>
<evidence type="ECO:0000256" key="7">
    <source>
        <dbReference type="ARBA" id="ARBA00022842"/>
    </source>
</evidence>
<evidence type="ECO:0000313" key="12">
    <source>
        <dbReference type="Proteomes" id="UP000070093"/>
    </source>
</evidence>
<name>A0A137SX24_9BACT</name>
<dbReference type="InterPro" id="IPR036691">
    <property type="entry name" value="Endo/exonu/phosph_ase_sf"/>
</dbReference>
<dbReference type="GO" id="GO:0046872">
    <property type="term" value="F:metal ion binding"/>
    <property type="evidence" value="ECO:0007669"/>
    <property type="project" value="UniProtKB-KW"/>
</dbReference>
<dbReference type="AlphaFoldDB" id="A0A137SX24"/>
<sequence length="384" mass="43469">MIVVSTNRKNKRRKRGIVVLKTLRKLTFRTLVVLNVVAVIALLIVGYSGRINPVDHPIIATLGLGFPFVLIANIAFIVLWVFIRKRMLWLPILGLIISYGPIRNYCPFNLSKEKPHGAIKILSYNVYLFDTWDDVEGKLNPIADYIIRSKADIVCLQEAKIETAKKPNIMHTLRKHYKYIDRMVKRNSGDDHMVLLSKFPVLSRDSIPYSSHSNMSVAYMLDVNGTKTLLVNNHFESYGLTEDEKTSFTEMVDGKVAVKKAKGKSVSLIDKLGKTMMRRAPQVDAVAAYVKKYLDKGTPVILCGDFNDTPISYSHDVINGLLTDSYASSGNGLGFSYNKSKMYFRIDHIFASSEFEPYGAKVDKSINNSDHYPISCWLKYRPKP</sequence>
<evidence type="ECO:0000256" key="2">
    <source>
        <dbReference type="ARBA" id="ARBA00001946"/>
    </source>
</evidence>
<dbReference type="PANTHER" id="PTHR15822">
    <property type="entry name" value="TRAF AND TNF RECEPTOR-ASSOCIATED PROTEIN"/>
    <property type="match status" value="1"/>
</dbReference>
<evidence type="ECO:0000313" key="11">
    <source>
        <dbReference type="EMBL" id="KXO16972.1"/>
    </source>
</evidence>
<dbReference type="STRING" id="28125.HMPREF3202_01301"/>
<reference evidence="11 12" key="1">
    <citation type="submission" date="2016-02" db="EMBL/GenBank/DDBJ databases">
        <authorList>
            <person name="Wen L."/>
            <person name="He K."/>
            <person name="Yang H."/>
        </authorList>
    </citation>
    <scope>NUCLEOTIDE SEQUENCE [LARGE SCALE GENOMIC DNA]</scope>
    <source>
        <strain evidence="11 12">GED7880</strain>
    </source>
</reference>
<dbReference type="Pfam" id="PF03372">
    <property type="entry name" value="Exo_endo_phos"/>
    <property type="match status" value="1"/>
</dbReference>
<comment type="cofactor">
    <cofactor evidence="1">
        <name>Mn(2+)</name>
        <dbReference type="ChEBI" id="CHEBI:29035"/>
    </cofactor>
</comment>
<dbReference type="GO" id="GO:0004519">
    <property type="term" value="F:endonuclease activity"/>
    <property type="evidence" value="ECO:0007669"/>
    <property type="project" value="UniProtKB-KW"/>
</dbReference>
<evidence type="ECO:0000256" key="6">
    <source>
        <dbReference type="ARBA" id="ARBA00022801"/>
    </source>
</evidence>
<evidence type="ECO:0000259" key="10">
    <source>
        <dbReference type="Pfam" id="PF03372"/>
    </source>
</evidence>
<comment type="caution">
    <text evidence="11">The sequence shown here is derived from an EMBL/GenBank/DDBJ whole genome shotgun (WGS) entry which is preliminary data.</text>
</comment>
<keyword evidence="3" id="KW-0540">Nuclease</keyword>
<gene>
    <name evidence="11" type="ORF">HMPREF3202_01301</name>
</gene>
<comment type="cofactor">
    <cofactor evidence="2">
        <name>Mg(2+)</name>
        <dbReference type="ChEBI" id="CHEBI:18420"/>
    </cofactor>
</comment>
<evidence type="ECO:0000256" key="8">
    <source>
        <dbReference type="ARBA" id="ARBA00023204"/>
    </source>
</evidence>
<dbReference type="InterPro" id="IPR051547">
    <property type="entry name" value="TDP2-like"/>
</dbReference>
<feature type="domain" description="Endonuclease/exonuclease/phosphatase" evidence="10">
    <location>
        <begin position="122"/>
        <end position="371"/>
    </location>
</feature>
<keyword evidence="9" id="KW-0472">Membrane</keyword>